<evidence type="ECO:0000259" key="1">
    <source>
        <dbReference type="SMART" id="SM00852"/>
    </source>
</evidence>
<evidence type="ECO:0000313" key="2">
    <source>
        <dbReference type="EMBL" id="MBH0236951.1"/>
    </source>
</evidence>
<dbReference type="PANTHER" id="PTHR13939">
    <property type="entry name" value="NICOTINAMIDE-NUCLEOTIDE AMIDOHYDROLASE PNCC"/>
    <property type="match status" value="1"/>
</dbReference>
<dbReference type="SMART" id="SM00852">
    <property type="entry name" value="MoCF_biosynth"/>
    <property type="match status" value="1"/>
</dbReference>
<dbReference type="SUPFAM" id="SSF53218">
    <property type="entry name" value="Molybdenum cofactor biosynthesis proteins"/>
    <property type="match status" value="1"/>
</dbReference>
<dbReference type="Gene3D" id="3.40.980.10">
    <property type="entry name" value="MoaB/Mog-like domain"/>
    <property type="match status" value="1"/>
</dbReference>
<dbReference type="InterPro" id="IPR056596">
    <property type="entry name" value="FLAD1_M"/>
</dbReference>
<dbReference type="Pfam" id="PF24102">
    <property type="entry name" value="FLAD1_M"/>
    <property type="match status" value="1"/>
</dbReference>
<sequence>MVDAVAGTDAGAGGEARRITAAVLVVGDEILSGRTRDSNSGTIAARLTMMGIDLSEIRVVPDETDRIVEAVNALRARYTYVFTTGGIGPTHDDITADAVAAAFGVGIDVDPRARAILATHYATEADLTPARLRMARIPDGAELIANPLTKAPGFRIGNVYVMAGVPKIMEAMFEGIAPTLEVGAVVLSETVDCPYGEGTIGTALAAVQKAHPDTAIGSYPTFAGTHFSTKLVVRSRDAEALARGVAAVRAMLAEIAAADLASTASY</sequence>
<name>A0A931MYP9_9HYPH</name>
<accession>A0A931MYP9</accession>
<keyword evidence="3" id="KW-1185">Reference proteome</keyword>
<protein>
    <submittedName>
        <fullName evidence="2">Competence/damage-inducible protein A</fullName>
    </submittedName>
</protein>
<dbReference type="InterPro" id="IPR050101">
    <property type="entry name" value="CinA"/>
</dbReference>
<feature type="domain" description="MoaB/Mog" evidence="1">
    <location>
        <begin position="22"/>
        <end position="184"/>
    </location>
</feature>
<dbReference type="InterPro" id="IPR036425">
    <property type="entry name" value="MoaB/Mog-like_dom_sf"/>
</dbReference>
<dbReference type="PANTHER" id="PTHR13939:SF0">
    <property type="entry name" value="NMN AMIDOHYDROLASE-LIKE PROTEIN YFAY"/>
    <property type="match status" value="1"/>
</dbReference>
<dbReference type="InterPro" id="IPR001453">
    <property type="entry name" value="MoaB/Mog_dom"/>
</dbReference>
<dbReference type="Proteomes" id="UP000631694">
    <property type="component" value="Unassembled WGS sequence"/>
</dbReference>
<reference evidence="2" key="1">
    <citation type="submission" date="2020-12" db="EMBL/GenBank/DDBJ databases">
        <title>Methylobrevis albus sp. nov., isolated from fresh water lack sediment.</title>
        <authorList>
            <person name="Zou Q."/>
        </authorList>
    </citation>
    <scope>NUCLEOTIDE SEQUENCE</scope>
    <source>
        <strain evidence="2">L22</strain>
    </source>
</reference>
<evidence type="ECO:0000313" key="3">
    <source>
        <dbReference type="Proteomes" id="UP000631694"/>
    </source>
</evidence>
<dbReference type="Pfam" id="PF00994">
    <property type="entry name" value="MoCF_biosynth"/>
    <property type="match status" value="1"/>
</dbReference>
<comment type="caution">
    <text evidence="2">The sequence shown here is derived from an EMBL/GenBank/DDBJ whole genome shotgun (WGS) entry which is preliminary data.</text>
</comment>
<organism evidence="2 3">
    <name type="scientific">Methylobrevis albus</name>
    <dbReference type="NCBI Taxonomy" id="2793297"/>
    <lineage>
        <taxon>Bacteria</taxon>
        <taxon>Pseudomonadati</taxon>
        <taxon>Pseudomonadota</taxon>
        <taxon>Alphaproteobacteria</taxon>
        <taxon>Hyphomicrobiales</taxon>
        <taxon>Pleomorphomonadaceae</taxon>
        <taxon>Methylobrevis</taxon>
    </lineage>
</organism>
<dbReference type="AlphaFoldDB" id="A0A931MYP9"/>
<dbReference type="EMBL" id="JADZLT010000040">
    <property type="protein sequence ID" value="MBH0236951.1"/>
    <property type="molecule type" value="Genomic_DNA"/>
</dbReference>
<dbReference type="RefSeq" id="WP_197310036.1">
    <property type="nucleotide sequence ID" value="NZ_JADZLT010000040.1"/>
</dbReference>
<dbReference type="CDD" id="cd00885">
    <property type="entry name" value="cinA"/>
    <property type="match status" value="1"/>
</dbReference>
<gene>
    <name evidence="2" type="ORF">I5731_03865</name>
</gene>
<proteinExistence type="predicted"/>